<gene>
    <name evidence="1" type="ORF">FB45DRAFT_915036</name>
</gene>
<keyword evidence="2" id="KW-1185">Reference proteome</keyword>
<reference evidence="1" key="1">
    <citation type="submission" date="2023-03" db="EMBL/GenBank/DDBJ databases">
        <title>Massive genome expansion in bonnet fungi (Mycena s.s.) driven by repeated elements and novel gene families across ecological guilds.</title>
        <authorList>
            <consortium name="Lawrence Berkeley National Laboratory"/>
            <person name="Harder C.B."/>
            <person name="Miyauchi S."/>
            <person name="Viragh M."/>
            <person name="Kuo A."/>
            <person name="Thoen E."/>
            <person name="Andreopoulos B."/>
            <person name="Lu D."/>
            <person name="Skrede I."/>
            <person name="Drula E."/>
            <person name="Henrissat B."/>
            <person name="Morin E."/>
            <person name="Kohler A."/>
            <person name="Barry K."/>
            <person name="LaButti K."/>
            <person name="Morin E."/>
            <person name="Salamov A."/>
            <person name="Lipzen A."/>
            <person name="Mereny Z."/>
            <person name="Hegedus B."/>
            <person name="Baldrian P."/>
            <person name="Stursova M."/>
            <person name="Weitz H."/>
            <person name="Taylor A."/>
            <person name="Grigoriev I.V."/>
            <person name="Nagy L.G."/>
            <person name="Martin F."/>
            <person name="Kauserud H."/>
        </authorList>
    </citation>
    <scope>NUCLEOTIDE SEQUENCE</scope>
    <source>
        <strain evidence="1">9284</strain>
    </source>
</reference>
<name>A0AAD7BTD6_9AGAR</name>
<dbReference type="CDD" id="cd21037">
    <property type="entry name" value="MLKL_NTD"/>
    <property type="match status" value="1"/>
</dbReference>
<dbReference type="Proteomes" id="UP001221142">
    <property type="component" value="Unassembled WGS sequence"/>
</dbReference>
<evidence type="ECO:0000313" key="1">
    <source>
        <dbReference type="EMBL" id="KAJ7630269.1"/>
    </source>
</evidence>
<protein>
    <submittedName>
        <fullName evidence="1">Uncharacterized protein</fullName>
    </submittedName>
</protein>
<dbReference type="InterPro" id="IPR059179">
    <property type="entry name" value="MLKL-like_MCAfunc"/>
</dbReference>
<proteinExistence type="predicted"/>
<comment type="caution">
    <text evidence="1">The sequence shown here is derived from an EMBL/GenBank/DDBJ whole genome shotgun (WGS) entry which is preliminary data.</text>
</comment>
<organism evidence="1 2">
    <name type="scientific">Roridomyces roridus</name>
    <dbReference type="NCBI Taxonomy" id="1738132"/>
    <lineage>
        <taxon>Eukaryota</taxon>
        <taxon>Fungi</taxon>
        <taxon>Dikarya</taxon>
        <taxon>Basidiomycota</taxon>
        <taxon>Agaricomycotina</taxon>
        <taxon>Agaricomycetes</taxon>
        <taxon>Agaricomycetidae</taxon>
        <taxon>Agaricales</taxon>
        <taxon>Marasmiineae</taxon>
        <taxon>Mycenaceae</taxon>
        <taxon>Roridomyces</taxon>
    </lineage>
</organism>
<accession>A0AAD7BTD6</accession>
<dbReference type="AlphaFoldDB" id="A0AAD7BTD6"/>
<sequence>MPPKFWTRRQGRTKGSLTQALTLPLAVIGEAPIPGLRLAATALQEIIRRAACIDDNKAGLGELATQMNDLLSLSAKVKGDTGTAAVAQLQATTEDIRRQIPADRTAIVAFFLADETKAKIQLLGSQLGTAVQLFQVALHINTDEKVEQVLKARKVEIETPLNGRVLQELNDLQLNTRGKLDFSAYSVDEVTRRILNTNMRSPQSFKSTIVGRGGVRESLQSCVIDTDGDIGFTTIAGDPADFAAWSDVLRRYGNVSVSA</sequence>
<evidence type="ECO:0000313" key="2">
    <source>
        <dbReference type="Proteomes" id="UP001221142"/>
    </source>
</evidence>
<dbReference type="EMBL" id="JARKIF010000009">
    <property type="protein sequence ID" value="KAJ7630269.1"/>
    <property type="molecule type" value="Genomic_DNA"/>
</dbReference>